<gene>
    <name evidence="1" type="ORF">OIHEL45_15424</name>
</gene>
<accession>A0ABM9X4K6</accession>
<dbReference type="RefSeq" id="WP_007120096.1">
    <property type="nucleotide sequence ID" value="NZ_ABID01000004.1"/>
</dbReference>
<evidence type="ECO:0000313" key="1">
    <source>
        <dbReference type="EMBL" id="EDQ04332.1"/>
    </source>
</evidence>
<sequence>MQDEPALPRTPEDAVAALQRSNAALEERLSQIETLAIQPGASDEATIAVHLTNNENRFWMFVSRAGQLLSPLAVLVAVLGFAVTTCSFTRQVDQISATTVYQLAREGRQLGRELKNGLATTGEGINFHFSAQHLMDEEVVGDGMRALYLVDYCGFVFGQPDFEAVWTKLKKFYPEPFVARTHTILGLSGSEACTVKNLEALEDGQ</sequence>
<comment type="caution">
    <text evidence="1">The sequence shown here is derived from an EMBL/GenBank/DDBJ whole genome shotgun (WGS) entry which is preliminary data.</text>
</comment>
<keyword evidence="2" id="KW-1185">Reference proteome</keyword>
<evidence type="ECO:0000313" key="2">
    <source>
        <dbReference type="Proteomes" id="UP000003257"/>
    </source>
</evidence>
<reference evidence="1 2" key="1">
    <citation type="submission" date="2007-11" db="EMBL/GenBank/DDBJ databases">
        <authorList>
            <person name="Wagner-Dobler I."/>
            <person name="Ferriera S."/>
            <person name="Johnson J."/>
            <person name="Kravitz S."/>
            <person name="Beeson K."/>
            <person name="Sutton G."/>
            <person name="Rogers Y.-H."/>
            <person name="Friedman R."/>
            <person name="Frazier M."/>
            <person name="Venter J.C."/>
        </authorList>
    </citation>
    <scope>NUCLEOTIDE SEQUENCE [LARGE SCALE GENOMIC DNA]</scope>
    <source>
        <strain evidence="1 2">HEL-45</strain>
    </source>
</reference>
<dbReference type="Proteomes" id="UP000003257">
    <property type="component" value="Unassembled WGS sequence"/>
</dbReference>
<name>A0ABM9X4K6_9RHOB</name>
<protein>
    <submittedName>
        <fullName evidence="1">Uncharacterized protein</fullName>
    </submittedName>
</protein>
<proteinExistence type="predicted"/>
<dbReference type="EMBL" id="ABID01000004">
    <property type="protein sequence ID" value="EDQ04332.1"/>
    <property type="molecule type" value="Genomic_DNA"/>
</dbReference>
<organism evidence="1 2">
    <name type="scientific">Sulfitobacter indolifex HEL-45</name>
    <dbReference type="NCBI Taxonomy" id="391624"/>
    <lineage>
        <taxon>Bacteria</taxon>
        <taxon>Pseudomonadati</taxon>
        <taxon>Pseudomonadota</taxon>
        <taxon>Alphaproteobacteria</taxon>
        <taxon>Rhodobacterales</taxon>
        <taxon>Roseobacteraceae</taxon>
        <taxon>Sulfitobacter</taxon>
    </lineage>
</organism>